<dbReference type="EMBL" id="FZQP02005277">
    <property type="protein sequence ID" value="VVD01281.1"/>
    <property type="molecule type" value="Genomic_DNA"/>
</dbReference>
<keyword evidence="3 6" id="KW-0285">Flavoprotein</keyword>
<dbReference type="AlphaFoldDB" id="A0A5E4QU66"/>
<keyword evidence="4 5" id="KW-0274">FAD</keyword>
<dbReference type="PROSITE" id="PS00623">
    <property type="entry name" value="GMC_OXRED_1"/>
    <property type="match status" value="1"/>
</dbReference>
<dbReference type="Pfam" id="PF00732">
    <property type="entry name" value="GMC_oxred_N"/>
    <property type="match status" value="1"/>
</dbReference>
<evidence type="ECO:0000313" key="9">
    <source>
        <dbReference type="EMBL" id="VVD01281.1"/>
    </source>
</evidence>
<organism evidence="9 10">
    <name type="scientific">Leptidea sinapis</name>
    <dbReference type="NCBI Taxonomy" id="189913"/>
    <lineage>
        <taxon>Eukaryota</taxon>
        <taxon>Metazoa</taxon>
        <taxon>Ecdysozoa</taxon>
        <taxon>Arthropoda</taxon>
        <taxon>Hexapoda</taxon>
        <taxon>Insecta</taxon>
        <taxon>Pterygota</taxon>
        <taxon>Neoptera</taxon>
        <taxon>Endopterygota</taxon>
        <taxon>Lepidoptera</taxon>
        <taxon>Glossata</taxon>
        <taxon>Ditrysia</taxon>
        <taxon>Papilionoidea</taxon>
        <taxon>Pieridae</taxon>
        <taxon>Dismorphiinae</taxon>
        <taxon>Leptidea</taxon>
    </lineage>
</organism>
<evidence type="ECO:0000256" key="3">
    <source>
        <dbReference type="ARBA" id="ARBA00022630"/>
    </source>
</evidence>
<dbReference type="GO" id="GO:0016614">
    <property type="term" value="F:oxidoreductase activity, acting on CH-OH group of donors"/>
    <property type="evidence" value="ECO:0007669"/>
    <property type="project" value="InterPro"/>
</dbReference>
<comment type="similarity">
    <text evidence="2 6">Belongs to the GMC oxidoreductase family.</text>
</comment>
<dbReference type="PANTHER" id="PTHR11552:SF147">
    <property type="entry name" value="CHOLINE DEHYDROGENASE, MITOCHONDRIAL"/>
    <property type="match status" value="1"/>
</dbReference>
<dbReference type="PANTHER" id="PTHR11552">
    <property type="entry name" value="GLUCOSE-METHANOL-CHOLINE GMC OXIDOREDUCTASE"/>
    <property type="match status" value="1"/>
</dbReference>
<dbReference type="SUPFAM" id="SSF51905">
    <property type="entry name" value="FAD/NAD(P)-binding domain"/>
    <property type="match status" value="1"/>
</dbReference>
<evidence type="ECO:0000256" key="1">
    <source>
        <dbReference type="ARBA" id="ARBA00001974"/>
    </source>
</evidence>
<evidence type="ECO:0000259" key="8">
    <source>
        <dbReference type="PROSITE" id="PS00624"/>
    </source>
</evidence>
<evidence type="ECO:0000256" key="6">
    <source>
        <dbReference type="RuleBase" id="RU003968"/>
    </source>
</evidence>
<feature type="domain" description="Glucose-methanol-choline oxidoreductase N-terminal" evidence="8">
    <location>
        <begin position="302"/>
        <end position="316"/>
    </location>
</feature>
<dbReference type="InterPro" id="IPR012132">
    <property type="entry name" value="GMC_OxRdtase"/>
</dbReference>
<protein>
    <recommendedName>
        <fullName evidence="7 8">Glucose-methanol-choline oxidoreductase N-terminal domain-containing protein</fullName>
    </recommendedName>
</protein>
<dbReference type="PROSITE" id="PS00624">
    <property type="entry name" value="GMC_OXRED_2"/>
    <property type="match status" value="1"/>
</dbReference>
<dbReference type="Gene3D" id="3.30.560.10">
    <property type="entry name" value="Glucose Oxidase, domain 3"/>
    <property type="match status" value="1"/>
</dbReference>
<name>A0A5E4QU66_9NEOP</name>
<proteinExistence type="inferred from homology"/>
<comment type="cofactor">
    <cofactor evidence="1 5">
        <name>FAD</name>
        <dbReference type="ChEBI" id="CHEBI:57692"/>
    </cofactor>
</comment>
<dbReference type="GO" id="GO:0050660">
    <property type="term" value="F:flavin adenine dinucleotide binding"/>
    <property type="evidence" value="ECO:0007669"/>
    <property type="project" value="InterPro"/>
</dbReference>
<gene>
    <name evidence="9" type="ORF">LSINAPIS_LOCUS11737</name>
</gene>
<dbReference type="Proteomes" id="UP000324832">
    <property type="component" value="Unassembled WGS sequence"/>
</dbReference>
<evidence type="ECO:0000259" key="7">
    <source>
        <dbReference type="PROSITE" id="PS00623"/>
    </source>
</evidence>
<dbReference type="Pfam" id="PF05199">
    <property type="entry name" value="GMC_oxred_C"/>
    <property type="match status" value="1"/>
</dbReference>
<evidence type="ECO:0000256" key="5">
    <source>
        <dbReference type="PIRSR" id="PIRSR000137-2"/>
    </source>
</evidence>
<dbReference type="InterPro" id="IPR000172">
    <property type="entry name" value="GMC_OxRdtase_N"/>
</dbReference>
<evidence type="ECO:0000313" key="10">
    <source>
        <dbReference type="Proteomes" id="UP000324832"/>
    </source>
</evidence>
<feature type="domain" description="Glucose-methanol-choline oxidoreductase N-terminal" evidence="7">
    <location>
        <begin position="123"/>
        <end position="146"/>
    </location>
</feature>
<accession>A0A5E4QU66</accession>
<dbReference type="PIRSF" id="PIRSF000137">
    <property type="entry name" value="Alcohol_oxidase"/>
    <property type="match status" value="1"/>
</dbReference>
<evidence type="ECO:0000256" key="2">
    <source>
        <dbReference type="ARBA" id="ARBA00010790"/>
    </source>
</evidence>
<dbReference type="InterPro" id="IPR007867">
    <property type="entry name" value="GMC_OxRtase_C"/>
</dbReference>
<keyword evidence="10" id="KW-1185">Reference proteome</keyword>
<dbReference type="SUPFAM" id="SSF54373">
    <property type="entry name" value="FAD-linked reductases, C-terminal domain"/>
    <property type="match status" value="1"/>
</dbReference>
<sequence length="596" mass="65545">MCSSLGSGGAGSTIAAALQFFAASQCLLQENWPTQADIQNGTSFDFIVVGGGSAGAALAARLSELQEYSVLLLEAGGDPPAESIIPGFRESMLLSPVDWNFTTTDDHYSSQSLQYGSQRQPRGKMLGGSGSINDMIYSRGNPVDYDEWAEIVGYEWRWSNVLEYFKKTEYFTDERILNDISLAQLHGFDGEIEVSGSYETTRTTEQLLEAFKELGFKLIKDMTNPHSIGAGRFSHTITKGKRDSSATGLLNKATNRDNLLVLKSAFATKILIEHQKAYGVEVLIDNEVNYFYGKKEIIISAGTFNTPKLLLLSGIGPKTHLENMNIKHIVDLPVGENLHDHIMVLTFLAADLGTCTLSEGAEYMEMIKYLYNQSGLYAMGSDLAAYMSYNSLTSNIPDFALYPTCMGKGSNFYHGCVNILGFKPYICEKILNENKEREIFTFAVVNLKPKSRGRVLLKSKDAEEAPNIFSGTFSNEDDLIHYPEAMRMAHAVANTSYFKTKNAYVIDLDIEECRGMFGDEALRCTARSMATSAWHAVGTAAMGTVLDSKLRVKGIRGLRVADASVMPKVIRGNTNAPVVMIAEMAANFIKDCLAIL</sequence>
<evidence type="ECO:0000256" key="4">
    <source>
        <dbReference type="ARBA" id="ARBA00022827"/>
    </source>
</evidence>
<reference evidence="9 10" key="1">
    <citation type="submission" date="2017-07" db="EMBL/GenBank/DDBJ databases">
        <authorList>
            <person name="Talla V."/>
            <person name="Backstrom N."/>
        </authorList>
    </citation>
    <scope>NUCLEOTIDE SEQUENCE [LARGE SCALE GENOMIC DNA]</scope>
</reference>
<dbReference type="Gene3D" id="3.50.50.60">
    <property type="entry name" value="FAD/NAD(P)-binding domain"/>
    <property type="match status" value="1"/>
</dbReference>
<feature type="binding site" evidence="5">
    <location>
        <begin position="534"/>
        <end position="535"/>
    </location>
    <ligand>
        <name>FAD</name>
        <dbReference type="ChEBI" id="CHEBI:57692"/>
    </ligand>
</feature>
<dbReference type="InterPro" id="IPR036188">
    <property type="entry name" value="FAD/NAD-bd_sf"/>
</dbReference>